<gene>
    <name evidence="3" type="ORF">SAMN04487907_108100</name>
</gene>
<sequence>MKKYVLILAILNLVSSCKKTSENEGSENHSKEGIISTEENAASVEAEKTSEEISELIQINTPKEGAVIKSPLQLSGKAKGYWFFEADAPVKLLDENGNLLAKTYIKATDDWMTRNWVNFEGNLEFEVRSQKSGYLVFERANPSGLEENENQYKFPVRFIQQD</sequence>
<dbReference type="PROSITE" id="PS51257">
    <property type="entry name" value="PROKAR_LIPOPROTEIN"/>
    <property type="match status" value="1"/>
</dbReference>
<dbReference type="InterPro" id="IPR018911">
    <property type="entry name" value="Gmad2_Ig-like_dom"/>
</dbReference>
<protein>
    <submittedName>
        <fullName evidence="3">Immunoglobulin-like domain of spore germination</fullName>
    </submittedName>
</protein>
<evidence type="ECO:0000256" key="1">
    <source>
        <dbReference type="SAM" id="MobiDB-lite"/>
    </source>
</evidence>
<name>A0A1I1LPN1_9FLAO</name>
<dbReference type="RefSeq" id="WP_092544129.1">
    <property type="nucleotide sequence ID" value="NZ_FOKV01000008.1"/>
</dbReference>
<keyword evidence="4" id="KW-1185">Reference proteome</keyword>
<feature type="region of interest" description="Disordered" evidence="1">
    <location>
        <begin position="20"/>
        <end position="47"/>
    </location>
</feature>
<evidence type="ECO:0000313" key="4">
    <source>
        <dbReference type="Proteomes" id="UP000199438"/>
    </source>
</evidence>
<dbReference type="STRING" id="1334022.SAMN04487907_108100"/>
<feature type="domain" description="Bacterial spore germination immunoglobulin-like" evidence="2">
    <location>
        <begin position="57"/>
        <end position="140"/>
    </location>
</feature>
<dbReference type="OrthoDB" id="7629918at2"/>
<dbReference type="Proteomes" id="UP000199438">
    <property type="component" value="Unassembled WGS sequence"/>
</dbReference>
<reference evidence="4" key="1">
    <citation type="submission" date="2016-10" db="EMBL/GenBank/DDBJ databases">
        <authorList>
            <person name="Varghese N."/>
            <person name="Submissions S."/>
        </authorList>
    </citation>
    <scope>NUCLEOTIDE SEQUENCE [LARGE SCALE GENOMIC DNA]</scope>
    <source>
        <strain evidence="4">DSM 24499</strain>
    </source>
</reference>
<accession>A0A1I1LPN1</accession>
<feature type="compositionally biased region" description="Basic and acidic residues" evidence="1">
    <location>
        <begin position="20"/>
        <end position="32"/>
    </location>
</feature>
<dbReference type="EMBL" id="FOKV01000008">
    <property type="protein sequence ID" value="SFC75064.1"/>
    <property type="molecule type" value="Genomic_DNA"/>
</dbReference>
<dbReference type="Pfam" id="PF10648">
    <property type="entry name" value="Gmad2"/>
    <property type="match status" value="1"/>
</dbReference>
<proteinExistence type="predicted"/>
<evidence type="ECO:0000259" key="2">
    <source>
        <dbReference type="Pfam" id="PF10648"/>
    </source>
</evidence>
<dbReference type="AlphaFoldDB" id="A0A1I1LPN1"/>
<evidence type="ECO:0000313" key="3">
    <source>
        <dbReference type="EMBL" id="SFC75064.1"/>
    </source>
</evidence>
<organism evidence="3 4">
    <name type="scientific">Zunongwangia mangrovi</name>
    <dbReference type="NCBI Taxonomy" id="1334022"/>
    <lineage>
        <taxon>Bacteria</taxon>
        <taxon>Pseudomonadati</taxon>
        <taxon>Bacteroidota</taxon>
        <taxon>Flavobacteriia</taxon>
        <taxon>Flavobacteriales</taxon>
        <taxon>Flavobacteriaceae</taxon>
        <taxon>Zunongwangia</taxon>
    </lineage>
</organism>